<feature type="transmembrane region" description="Helical" evidence="12">
    <location>
        <begin position="109"/>
        <end position="126"/>
    </location>
</feature>
<feature type="transmembrane region" description="Helical" evidence="12">
    <location>
        <begin position="375"/>
        <end position="404"/>
    </location>
</feature>
<feature type="transmembrane region" description="Helical" evidence="12">
    <location>
        <begin position="132"/>
        <end position="152"/>
    </location>
</feature>
<feature type="transmembrane region" description="Helical" evidence="12">
    <location>
        <begin position="306"/>
        <end position="324"/>
    </location>
</feature>
<proteinExistence type="inferred from homology"/>
<feature type="transmembrane region" description="Helical" evidence="12">
    <location>
        <begin position="12"/>
        <end position="31"/>
    </location>
</feature>
<geneLocation type="chloroplast" evidence="15"/>
<keyword evidence="7 12" id="KW-0618">Plastoquinone</keyword>
<comment type="subunit">
    <text evidence="12">NDH is composed of at least 16 different subunits, 5 of which are encoded in the nucleus.</text>
</comment>
<evidence type="ECO:0000256" key="7">
    <source>
        <dbReference type="ARBA" id="ARBA00022957"/>
    </source>
</evidence>
<evidence type="ECO:0000259" key="13">
    <source>
        <dbReference type="Pfam" id="PF00361"/>
    </source>
</evidence>
<dbReference type="Pfam" id="PF19530">
    <property type="entry name" value="Ndh2_N"/>
    <property type="match status" value="1"/>
</dbReference>
<evidence type="ECO:0000256" key="8">
    <source>
        <dbReference type="ARBA" id="ARBA00022967"/>
    </source>
</evidence>
<keyword evidence="10 12" id="KW-0520">NAD</keyword>
<feature type="transmembrane region" description="Helical" evidence="12">
    <location>
        <begin position="330"/>
        <end position="354"/>
    </location>
</feature>
<evidence type="ECO:0000256" key="6">
    <source>
        <dbReference type="ARBA" id="ARBA00022857"/>
    </source>
</evidence>
<feature type="transmembrane region" description="Helical" evidence="12">
    <location>
        <begin position="466"/>
        <end position="486"/>
    </location>
</feature>
<dbReference type="InterPro" id="IPR045693">
    <property type="entry name" value="Ndh2_N"/>
</dbReference>
<dbReference type="InterPro" id="IPR010096">
    <property type="entry name" value="NADH-Q_OxRdtase_suN/2"/>
</dbReference>
<feature type="transmembrane region" description="Helical" evidence="12">
    <location>
        <begin position="43"/>
        <end position="63"/>
    </location>
</feature>
<dbReference type="PANTHER" id="PTHR22773">
    <property type="entry name" value="NADH DEHYDROGENASE"/>
    <property type="match status" value="1"/>
</dbReference>
<comment type="catalytic activity">
    <reaction evidence="12">
        <text>a plastoquinone + NADH + (n+1) H(+)(in) = a plastoquinol + NAD(+) + n H(+)(out)</text>
        <dbReference type="Rhea" id="RHEA:42608"/>
        <dbReference type="Rhea" id="RHEA-COMP:9561"/>
        <dbReference type="Rhea" id="RHEA-COMP:9562"/>
        <dbReference type="ChEBI" id="CHEBI:15378"/>
        <dbReference type="ChEBI" id="CHEBI:17757"/>
        <dbReference type="ChEBI" id="CHEBI:57540"/>
        <dbReference type="ChEBI" id="CHEBI:57945"/>
        <dbReference type="ChEBI" id="CHEBI:62192"/>
    </reaction>
</comment>
<keyword evidence="12" id="KW-0793">Thylakoid</keyword>
<comment type="function">
    <text evidence="12">NDH shuttles electrons from NAD(P)H:plastoquinone, via FMN and iron-sulfur (Fe-S) centers, to quinones in the photosynthetic chain and possibly in a chloroplast respiratory chain. The immediate electron acceptor for the enzyme in this species is believed to be plastoquinone. Couples the redox reaction to proton translocation, and thus conserves the redox energy in a proton gradient.</text>
</comment>
<name>A0A191T5I2_COLSC</name>
<feature type="domain" description="NADH:quinone oxidoreductase/Mrp antiporter transmembrane" evidence="13">
    <location>
        <begin position="129"/>
        <end position="425"/>
    </location>
</feature>
<dbReference type="InterPro" id="IPR001750">
    <property type="entry name" value="ND/Mrp_TM"/>
</dbReference>
<dbReference type="GO" id="GO:0042773">
    <property type="term" value="P:ATP synthesis coupled electron transport"/>
    <property type="evidence" value="ECO:0007669"/>
    <property type="project" value="InterPro"/>
</dbReference>
<evidence type="ECO:0000259" key="14">
    <source>
        <dbReference type="Pfam" id="PF19530"/>
    </source>
</evidence>
<gene>
    <name evidence="12 15" type="primary">ndhB</name>
</gene>
<evidence type="ECO:0000256" key="1">
    <source>
        <dbReference type="ARBA" id="ARBA00004141"/>
    </source>
</evidence>
<dbReference type="GO" id="GO:0009535">
    <property type="term" value="C:chloroplast thylakoid membrane"/>
    <property type="evidence" value="ECO:0007669"/>
    <property type="project" value="UniProtKB-SubCell"/>
</dbReference>
<organism evidence="15">
    <name type="scientific">Coleochaete scutata</name>
    <dbReference type="NCBI Taxonomy" id="3125"/>
    <lineage>
        <taxon>Eukaryota</taxon>
        <taxon>Viridiplantae</taxon>
        <taxon>Streptophyta</taxon>
        <taxon>Coleochaetophyceae</taxon>
        <taxon>Coleochaetales</taxon>
        <taxon>Coleochaetaceae</taxon>
        <taxon>Coleochaete</taxon>
    </lineage>
</organism>
<evidence type="ECO:0000256" key="4">
    <source>
        <dbReference type="ARBA" id="ARBA00022692"/>
    </source>
</evidence>
<keyword evidence="6 12" id="KW-0521">NADP</keyword>
<dbReference type="GO" id="GO:0016655">
    <property type="term" value="F:oxidoreductase activity, acting on NAD(P)H, quinone or similar compound as acceptor"/>
    <property type="evidence" value="ECO:0007669"/>
    <property type="project" value="UniProtKB-UniRule"/>
</dbReference>
<evidence type="ECO:0000256" key="12">
    <source>
        <dbReference type="HAMAP-Rule" id="MF_00445"/>
    </source>
</evidence>
<dbReference type="Pfam" id="PF00361">
    <property type="entry name" value="Proton_antipo_M"/>
    <property type="match status" value="1"/>
</dbReference>
<accession>A0A191T5I2</accession>
<keyword evidence="2 12" id="KW-0813">Transport</keyword>
<dbReference type="EMBL" id="KU646493">
    <property type="protein sequence ID" value="ANI25658.1"/>
    <property type="molecule type" value="Genomic_DNA"/>
</dbReference>
<feature type="transmembrane region" description="Helical" evidence="12">
    <location>
        <begin position="410"/>
        <end position="430"/>
    </location>
</feature>
<comment type="subcellular location">
    <subcellularLocation>
        <location evidence="1">Membrane</location>
        <topology evidence="1">Multi-pass membrane protein</topology>
    </subcellularLocation>
    <subcellularLocation>
        <location evidence="12">Plastid</location>
        <location evidence="12">Chloroplast thylakoid membrane</location>
        <topology evidence="12">Multi-pass membrane protein</topology>
    </subcellularLocation>
</comment>
<dbReference type="GO" id="GO:0008137">
    <property type="term" value="F:NADH dehydrogenase (ubiquinone) activity"/>
    <property type="evidence" value="ECO:0007669"/>
    <property type="project" value="InterPro"/>
</dbReference>
<dbReference type="RefSeq" id="YP_009258711.1">
    <property type="nucleotide sequence ID" value="NC_030358.1"/>
</dbReference>
<sequence>MEIQNTFSSLNIITILPETILILCMIILIIIDLSSTKKNNLNLTPIILTSILFSIIVLFLQWIDIIPAESFDNFRSDSFSIVFRLFILLSSFLCILLSKEYIKRAGLEFTEFVLFLLTATVGSMFLSGANDLITIFVSLELLGLSSYLLAAYSKKDVRSNEAAMKYLLVGGTSSAILAYSFSWLYGLSGGQVNLNQLTNGLIEANLNNSLAGWITLIFIIVGIGFKLSIVPFHQWTPDVYEGSPTPVVAFLSVVSKSAGLALTMRIVSTIFPYLQEDWKLILEFISILTMVVGNLIAMTQTSMKRMLAYSSISQAGYLMIGIIASENEGYASVLVYILMYIFMNLGAFGCVILFGLRTGTDQIRDYSGLYMKDPWLATCFTIFLLSLAGIPPMSGFFGKIYLFWCGWQSGLYLLTGIGLITSVISIYYYLRIIKIMTIKEGKEMSFYTQTYITPSNSSIPKSSLEITMLICVIASTIMGISINPIINIAKQTIISTIPFSI</sequence>
<dbReference type="AlphaFoldDB" id="A0A191T5I2"/>
<feature type="transmembrane region" description="Helical" evidence="12">
    <location>
        <begin position="248"/>
        <end position="274"/>
    </location>
</feature>
<keyword evidence="9 12" id="KW-1133">Transmembrane helix</keyword>
<comment type="similarity">
    <text evidence="12">Belongs to the complex I subunit 2 family.</text>
</comment>
<feature type="transmembrane region" description="Helical" evidence="12">
    <location>
        <begin position="280"/>
        <end position="299"/>
    </location>
</feature>
<feature type="transmembrane region" description="Helical" evidence="12">
    <location>
        <begin position="206"/>
        <end position="227"/>
    </location>
</feature>
<keyword evidence="15" id="KW-0934">Plastid</keyword>
<evidence type="ECO:0000256" key="11">
    <source>
        <dbReference type="ARBA" id="ARBA00023136"/>
    </source>
</evidence>
<dbReference type="EC" id="7.1.1.-" evidence="12"/>
<keyword evidence="8 12" id="KW-1278">Translocase</keyword>
<feature type="transmembrane region" description="Helical" evidence="12">
    <location>
        <begin position="164"/>
        <end position="186"/>
    </location>
</feature>
<dbReference type="GO" id="GO:0019684">
    <property type="term" value="P:photosynthesis, light reaction"/>
    <property type="evidence" value="ECO:0007669"/>
    <property type="project" value="UniProtKB-UniRule"/>
</dbReference>
<feature type="domain" description="NAD(P)H-quinone oxidoreductase subunit 2 N-terminal" evidence="14">
    <location>
        <begin position="13"/>
        <end position="98"/>
    </location>
</feature>
<dbReference type="NCBIfam" id="TIGR01770">
    <property type="entry name" value="NDH_I_N"/>
    <property type="match status" value="1"/>
</dbReference>
<keyword evidence="4 12" id="KW-0812">Transmembrane</keyword>
<evidence type="ECO:0000313" key="15">
    <source>
        <dbReference type="EMBL" id="ANI25658.1"/>
    </source>
</evidence>
<dbReference type="GeneID" id="27985048"/>
<evidence type="ECO:0000256" key="5">
    <source>
        <dbReference type="ARBA" id="ARBA00022719"/>
    </source>
</evidence>
<keyword evidence="3 15" id="KW-0150">Chloroplast</keyword>
<evidence type="ECO:0000256" key="10">
    <source>
        <dbReference type="ARBA" id="ARBA00023027"/>
    </source>
</evidence>
<evidence type="ECO:0000256" key="2">
    <source>
        <dbReference type="ARBA" id="ARBA00022448"/>
    </source>
</evidence>
<keyword evidence="5 12" id="KW-0874">Quinone</keyword>
<evidence type="ECO:0000256" key="9">
    <source>
        <dbReference type="ARBA" id="ARBA00022989"/>
    </source>
</evidence>
<dbReference type="NCBIfam" id="NF002701">
    <property type="entry name" value="PRK02504.1"/>
    <property type="match status" value="1"/>
</dbReference>
<feature type="transmembrane region" description="Helical" evidence="12">
    <location>
        <begin position="78"/>
        <end position="97"/>
    </location>
</feature>
<reference evidence="15" key="1">
    <citation type="journal article" date="2016" name="Front. Plant Sci.">
        <title>Comparative Chloroplast Genome Analyses of Streptophyte Green Algae Uncover Major Structural Alterations in the Klebsormidiophyceae, Coleochaetophyceae and Zygnematophyceae.</title>
        <authorList>
            <person name="Lemieux C."/>
            <person name="Otis C."/>
            <person name="Turmel M."/>
        </authorList>
    </citation>
    <scope>NUCLEOTIDE SEQUENCE</scope>
</reference>
<comment type="catalytic activity">
    <reaction evidence="12">
        <text>a plastoquinone + NADPH + (n+1) H(+)(in) = a plastoquinol + NADP(+) + n H(+)(out)</text>
        <dbReference type="Rhea" id="RHEA:42612"/>
        <dbReference type="Rhea" id="RHEA-COMP:9561"/>
        <dbReference type="Rhea" id="RHEA-COMP:9562"/>
        <dbReference type="ChEBI" id="CHEBI:15378"/>
        <dbReference type="ChEBI" id="CHEBI:17757"/>
        <dbReference type="ChEBI" id="CHEBI:57783"/>
        <dbReference type="ChEBI" id="CHEBI:58349"/>
        <dbReference type="ChEBI" id="CHEBI:62192"/>
    </reaction>
</comment>
<dbReference type="HAMAP" id="MF_00445">
    <property type="entry name" value="NDH1_NuoN_1"/>
    <property type="match status" value="1"/>
</dbReference>
<keyword evidence="11 12" id="KW-0472">Membrane</keyword>
<protein>
    <recommendedName>
        <fullName evidence="12">NAD(P)H-quinone oxidoreductase subunit 2, chloroplastic</fullName>
        <ecNumber evidence="12">7.1.1.-</ecNumber>
    </recommendedName>
    <alternativeName>
        <fullName evidence="12">NAD(P)H dehydrogenase, subunit 2</fullName>
    </alternativeName>
    <alternativeName>
        <fullName evidence="12">NADH-plastoquinone oxidoreductase subunit 2</fullName>
    </alternativeName>
</protein>
<evidence type="ECO:0000256" key="3">
    <source>
        <dbReference type="ARBA" id="ARBA00022528"/>
    </source>
</evidence>
<dbReference type="GO" id="GO:0048038">
    <property type="term" value="F:quinone binding"/>
    <property type="evidence" value="ECO:0007669"/>
    <property type="project" value="UniProtKB-KW"/>
</dbReference>